<keyword evidence="8" id="KW-1185">Reference proteome</keyword>
<dbReference type="CDD" id="cd16262">
    <property type="entry name" value="EFG_III"/>
    <property type="match status" value="1"/>
</dbReference>
<dbReference type="Pfam" id="PF03144">
    <property type="entry name" value="GTP_EFTU_D2"/>
    <property type="match status" value="1"/>
</dbReference>
<dbReference type="InterPro" id="IPR009022">
    <property type="entry name" value="EFG_III"/>
</dbReference>
<feature type="domain" description="Translation elongation factor EFG/EF2" evidence="6">
    <location>
        <begin position="233"/>
        <end position="353"/>
    </location>
</feature>
<dbReference type="InterPro" id="IPR041095">
    <property type="entry name" value="EFG_II"/>
</dbReference>
<dbReference type="PANTHER" id="PTHR43636:SF2">
    <property type="entry name" value="ELONGATION FACTOR G, MITOCHONDRIAL"/>
    <property type="match status" value="1"/>
</dbReference>
<protein>
    <recommendedName>
        <fullName evidence="9">Translation elongation factor G</fullName>
    </recommendedName>
</protein>
<keyword evidence="1" id="KW-0547">Nucleotide-binding</keyword>
<dbReference type="InterPro" id="IPR035647">
    <property type="entry name" value="EFG_III/V"/>
</dbReference>
<dbReference type="Gene3D" id="2.40.30.10">
    <property type="entry name" value="Translation factors"/>
    <property type="match status" value="1"/>
</dbReference>
<dbReference type="PANTHER" id="PTHR43636">
    <property type="entry name" value="ELONGATION FACTOR G, MITOCHONDRIAL"/>
    <property type="match status" value="1"/>
</dbReference>
<dbReference type="InterPro" id="IPR009000">
    <property type="entry name" value="Transl_B-barrel_sf"/>
</dbReference>
<dbReference type="Gene3D" id="3.30.230.10">
    <property type="match status" value="1"/>
</dbReference>
<keyword evidence="3" id="KW-0648">Protein biosynthesis</keyword>
<dbReference type="Gene3D" id="3.30.70.240">
    <property type="match status" value="1"/>
</dbReference>
<feature type="domain" description="Elongation factor EFG" evidence="5">
    <location>
        <begin position="355"/>
        <end position="442"/>
    </location>
</feature>
<reference evidence="7 8" key="1">
    <citation type="submission" date="2023-08" db="EMBL/GenBank/DDBJ databases">
        <title>A Necator americanus chromosomal reference genome.</title>
        <authorList>
            <person name="Ilik V."/>
            <person name="Petrzelkova K.J."/>
            <person name="Pardy F."/>
            <person name="Fuh T."/>
            <person name="Niatou-Singa F.S."/>
            <person name="Gouil Q."/>
            <person name="Baker L."/>
            <person name="Ritchie M.E."/>
            <person name="Jex A.R."/>
            <person name="Gazzola D."/>
            <person name="Li H."/>
            <person name="Toshio Fujiwara R."/>
            <person name="Zhan B."/>
            <person name="Aroian R.V."/>
            <person name="Pafco B."/>
            <person name="Schwarz E.M."/>
        </authorList>
    </citation>
    <scope>NUCLEOTIDE SEQUENCE [LARGE SCALE GENOMIC DNA]</scope>
    <source>
        <strain evidence="7 8">Aroian</strain>
        <tissue evidence="7">Whole animal</tissue>
    </source>
</reference>
<dbReference type="SUPFAM" id="SSF54980">
    <property type="entry name" value="EF-G C-terminal domain-like"/>
    <property type="match status" value="2"/>
</dbReference>
<evidence type="ECO:0000256" key="4">
    <source>
        <dbReference type="ARBA" id="ARBA00023134"/>
    </source>
</evidence>
<evidence type="ECO:0000313" key="7">
    <source>
        <dbReference type="EMBL" id="KAK6761873.1"/>
    </source>
</evidence>
<evidence type="ECO:0000256" key="3">
    <source>
        <dbReference type="ARBA" id="ARBA00022917"/>
    </source>
</evidence>
<evidence type="ECO:0000313" key="8">
    <source>
        <dbReference type="Proteomes" id="UP001303046"/>
    </source>
</evidence>
<dbReference type="Pfam" id="PF03764">
    <property type="entry name" value="EFG_IV"/>
    <property type="match status" value="1"/>
</dbReference>
<dbReference type="SUPFAM" id="SSF50447">
    <property type="entry name" value="Translation proteins"/>
    <property type="match status" value="1"/>
</dbReference>
<dbReference type="SUPFAM" id="SSF54211">
    <property type="entry name" value="Ribosomal protein S5 domain 2-like"/>
    <property type="match status" value="1"/>
</dbReference>
<dbReference type="SMART" id="SM00838">
    <property type="entry name" value="EFG_C"/>
    <property type="match status" value="1"/>
</dbReference>
<dbReference type="Proteomes" id="UP001303046">
    <property type="component" value="Unassembled WGS sequence"/>
</dbReference>
<dbReference type="InterPro" id="IPR014721">
    <property type="entry name" value="Ribsml_uS5_D2-typ_fold_subgr"/>
</dbReference>
<proteinExistence type="predicted"/>
<dbReference type="InterPro" id="IPR004161">
    <property type="entry name" value="EFTu-like_2"/>
</dbReference>
<evidence type="ECO:0000259" key="5">
    <source>
        <dbReference type="SMART" id="SM00838"/>
    </source>
</evidence>
<evidence type="ECO:0000256" key="1">
    <source>
        <dbReference type="ARBA" id="ARBA00022741"/>
    </source>
</evidence>
<name>A0ABR1EH02_NECAM</name>
<keyword evidence="2" id="KW-0251">Elongation factor</keyword>
<evidence type="ECO:0000256" key="2">
    <source>
        <dbReference type="ARBA" id="ARBA00022768"/>
    </source>
</evidence>
<dbReference type="EMBL" id="JAVFWL010000006">
    <property type="protein sequence ID" value="KAK6761873.1"/>
    <property type="molecule type" value="Genomic_DNA"/>
</dbReference>
<dbReference type="Pfam" id="PF00679">
    <property type="entry name" value="EFG_C"/>
    <property type="match status" value="1"/>
</dbReference>
<evidence type="ECO:0008006" key="9">
    <source>
        <dbReference type="Google" id="ProtNLM"/>
    </source>
</evidence>
<gene>
    <name evidence="7" type="primary">Necator_chrX.g22986</name>
    <name evidence="7" type="ORF">RB195_022823</name>
</gene>
<dbReference type="InterPro" id="IPR005517">
    <property type="entry name" value="Transl_elong_EFG/EF2_IV"/>
</dbReference>
<accession>A0ABR1EH02</accession>
<organism evidence="7 8">
    <name type="scientific">Necator americanus</name>
    <name type="common">Human hookworm</name>
    <dbReference type="NCBI Taxonomy" id="51031"/>
    <lineage>
        <taxon>Eukaryota</taxon>
        <taxon>Metazoa</taxon>
        <taxon>Ecdysozoa</taxon>
        <taxon>Nematoda</taxon>
        <taxon>Chromadorea</taxon>
        <taxon>Rhabditida</taxon>
        <taxon>Rhabditina</taxon>
        <taxon>Rhabditomorpha</taxon>
        <taxon>Strongyloidea</taxon>
        <taxon>Ancylostomatidae</taxon>
        <taxon>Bunostominae</taxon>
        <taxon>Necator</taxon>
    </lineage>
</organism>
<dbReference type="Pfam" id="PF14492">
    <property type="entry name" value="EFG_III"/>
    <property type="match status" value="1"/>
</dbReference>
<dbReference type="Gene3D" id="3.30.70.870">
    <property type="entry name" value="Elongation Factor G (Translational Gtpase), domain 3"/>
    <property type="match status" value="1"/>
</dbReference>
<dbReference type="SMART" id="SM00889">
    <property type="entry name" value="EFG_IV"/>
    <property type="match status" value="1"/>
</dbReference>
<evidence type="ECO:0000259" key="6">
    <source>
        <dbReference type="SMART" id="SM00889"/>
    </source>
</evidence>
<sequence>MFSSFVSDVDEVLEPYPAELLAGPSVQRTQVYVQWLSQFSELNFRFSKESTIILSPERSNQKPFVGFAFKLEAGKYGQLTYFRVYQGQLNKGDTIYASKDRRRVRVQRLVRIHAAEMEETDTAFAGDICAIFGVDCISGETFCGDPNVQPFCESIHIPEPVISMSIKPINRKDGDNFIKALTRFTKEDPTFRKEYNTEAKETIVSGMGELHLEIYAQRMKNEFNCPVELGKPTVAYRESLASPYKFYYRHKKQTGGQGQFGEIGGVIDPLPAEKNTQVVFTDETFGNDIPKSLLPALKKGLNMIITEGPLIKARIAGINVRLQSGTTHAVDSTEIAMINTMQNMMREAFEKGEWMLLEPIMKVEVTSPSEFQGVVVTSLTQRKATIISTDSMEEYIIVVCECPLAAMFGYTSILRSITEGKGEFTMEYCRYAPTTEEAQSNIIREWQALHGLGAIGNKNKKLYRVLEAHSASKESRNNAHM</sequence>
<comment type="caution">
    <text evidence="7">The sequence shown here is derived from an EMBL/GenBank/DDBJ whole genome shotgun (WGS) entry which is preliminary data.</text>
</comment>
<dbReference type="InterPro" id="IPR020568">
    <property type="entry name" value="Ribosomal_Su5_D2-typ_SF"/>
</dbReference>
<dbReference type="InterPro" id="IPR000640">
    <property type="entry name" value="EFG_V-like"/>
</dbReference>
<keyword evidence="4" id="KW-0342">GTP-binding</keyword>